<dbReference type="InterPro" id="IPR036249">
    <property type="entry name" value="Thioredoxin-like_sf"/>
</dbReference>
<dbReference type="PROSITE" id="PS50404">
    <property type="entry name" value="GST_NTER"/>
    <property type="match status" value="1"/>
</dbReference>
<name>A0A5B0E0H6_9HYPH</name>
<protein>
    <submittedName>
        <fullName evidence="4">Glutathione S-transferase family protein</fullName>
    </submittedName>
</protein>
<reference evidence="4 5" key="1">
    <citation type="submission" date="2019-08" db="EMBL/GenBank/DDBJ databases">
        <title>Aureimonas fodiniaquatilis sp. nov., isolated from a coal mine wastewater.</title>
        <authorList>
            <person name="Kim W."/>
        </authorList>
    </citation>
    <scope>NUCLEOTIDE SEQUENCE [LARGE SCALE GENOMIC DNA]</scope>
    <source>
        <strain evidence="4 5">CAU 1482</strain>
    </source>
</reference>
<dbReference type="InterPro" id="IPR036282">
    <property type="entry name" value="Glutathione-S-Trfase_C_sf"/>
</dbReference>
<accession>A0A5B0E0H6</accession>
<dbReference type="PANTHER" id="PTHR44051:SF2">
    <property type="entry name" value="HYPOTHETICAL GLUTATHIONE S-TRANSFERASE LIKE PROTEIN"/>
    <property type="match status" value="1"/>
</dbReference>
<dbReference type="PROSITE" id="PS50405">
    <property type="entry name" value="GST_CTER"/>
    <property type="match status" value="1"/>
</dbReference>
<dbReference type="GO" id="GO:0016740">
    <property type="term" value="F:transferase activity"/>
    <property type="evidence" value="ECO:0007669"/>
    <property type="project" value="UniProtKB-KW"/>
</dbReference>
<dbReference type="Gene3D" id="1.20.1050.10">
    <property type="match status" value="1"/>
</dbReference>
<dbReference type="Gene3D" id="3.40.30.10">
    <property type="entry name" value="Glutaredoxin"/>
    <property type="match status" value="1"/>
</dbReference>
<feature type="domain" description="GST C-terminal" evidence="3">
    <location>
        <begin position="84"/>
        <end position="204"/>
    </location>
</feature>
<dbReference type="Proteomes" id="UP000324738">
    <property type="component" value="Unassembled WGS sequence"/>
</dbReference>
<dbReference type="AlphaFoldDB" id="A0A5B0E0H6"/>
<evidence type="ECO:0000313" key="5">
    <source>
        <dbReference type="Proteomes" id="UP000324738"/>
    </source>
</evidence>
<organism evidence="4 5">
    <name type="scientific">Aureimonas fodinaquatilis</name>
    <dbReference type="NCBI Taxonomy" id="2565783"/>
    <lineage>
        <taxon>Bacteria</taxon>
        <taxon>Pseudomonadati</taxon>
        <taxon>Pseudomonadota</taxon>
        <taxon>Alphaproteobacteria</taxon>
        <taxon>Hyphomicrobiales</taxon>
        <taxon>Aurantimonadaceae</taxon>
        <taxon>Aureimonas</taxon>
    </lineage>
</organism>
<dbReference type="SFLD" id="SFLDG00358">
    <property type="entry name" value="Main_(cytGST)"/>
    <property type="match status" value="1"/>
</dbReference>
<dbReference type="OrthoDB" id="9810080at2"/>
<evidence type="ECO:0000259" key="2">
    <source>
        <dbReference type="PROSITE" id="PS50404"/>
    </source>
</evidence>
<evidence type="ECO:0000259" key="3">
    <source>
        <dbReference type="PROSITE" id="PS50405"/>
    </source>
</evidence>
<sequence>MLTIYGMLDSGNCYKPRLLMALTGQTFRHVETSTRDGTTRTQAFLTRNPLGQCPLLELDDGRFLAESGAILNYLGEGTDFVPTDRFERARMLQWMFFEQNHHEGSVAVRRSLKVYEERKGVATPERLALTLDNGNRALAIMQKALEEMPFFGGQRPSLADLALYPYTKDAPEGGFDLTEFPAIGKWLSRIEALPGYQPKTWTPA</sequence>
<proteinExistence type="inferred from homology"/>
<keyword evidence="5" id="KW-1185">Reference proteome</keyword>
<dbReference type="SFLD" id="SFLDS00019">
    <property type="entry name" value="Glutathione_Transferase_(cytos"/>
    <property type="match status" value="1"/>
</dbReference>
<dbReference type="InterPro" id="IPR004046">
    <property type="entry name" value="GST_C"/>
</dbReference>
<evidence type="ECO:0000313" key="4">
    <source>
        <dbReference type="EMBL" id="KAA0971792.1"/>
    </source>
</evidence>
<dbReference type="Pfam" id="PF00043">
    <property type="entry name" value="GST_C"/>
    <property type="match status" value="1"/>
</dbReference>
<dbReference type="CDD" id="cd03056">
    <property type="entry name" value="GST_N_4"/>
    <property type="match status" value="1"/>
</dbReference>
<dbReference type="PANTHER" id="PTHR44051">
    <property type="entry name" value="GLUTATHIONE S-TRANSFERASE-RELATED"/>
    <property type="match status" value="1"/>
</dbReference>
<keyword evidence="4" id="KW-0808">Transferase</keyword>
<comment type="caution">
    <text evidence="4">The sequence shown here is derived from an EMBL/GenBank/DDBJ whole genome shotgun (WGS) entry which is preliminary data.</text>
</comment>
<dbReference type="SUPFAM" id="SSF52833">
    <property type="entry name" value="Thioredoxin-like"/>
    <property type="match status" value="1"/>
</dbReference>
<dbReference type="SUPFAM" id="SSF47616">
    <property type="entry name" value="GST C-terminal domain-like"/>
    <property type="match status" value="1"/>
</dbReference>
<dbReference type="EMBL" id="VTWH01000001">
    <property type="protein sequence ID" value="KAA0971792.1"/>
    <property type="molecule type" value="Genomic_DNA"/>
</dbReference>
<evidence type="ECO:0000256" key="1">
    <source>
        <dbReference type="RuleBase" id="RU003494"/>
    </source>
</evidence>
<dbReference type="InterPro" id="IPR004045">
    <property type="entry name" value="Glutathione_S-Trfase_N"/>
</dbReference>
<comment type="similarity">
    <text evidence="1">Belongs to the GST superfamily.</text>
</comment>
<feature type="domain" description="GST N-terminal" evidence="2">
    <location>
        <begin position="1"/>
        <end position="82"/>
    </location>
</feature>
<dbReference type="RefSeq" id="WP_149296847.1">
    <property type="nucleotide sequence ID" value="NZ_VTWH01000001.1"/>
</dbReference>
<dbReference type="InterPro" id="IPR040079">
    <property type="entry name" value="Glutathione_S-Trfase"/>
</dbReference>
<dbReference type="Pfam" id="PF02798">
    <property type="entry name" value="GST_N"/>
    <property type="match status" value="1"/>
</dbReference>
<dbReference type="InterPro" id="IPR010987">
    <property type="entry name" value="Glutathione-S-Trfase_C-like"/>
</dbReference>
<gene>
    <name evidence="4" type="ORF">FPY71_01275</name>
</gene>